<reference evidence="1 2" key="1">
    <citation type="submission" date="2018-11" db="EMBL/GenBank/DDBJ databases">
        <title>Genomes From Bacteria Associated with the Canine Oral Cavity: a Test Case for Automated Genome-Based Taxonomic Assignment.</title>
        <authorList>
            <person name="Coil D.A."/>
            <person name="Jospin G."/>
            <person name="Darling A.E."/>
            <person name="Wallis C."/>
            <person name="Davis I.J."/>
            <person name="Harris S."/>
            <person name="Eisen J.A."/>
            <person name="Holcombe L.J."/>
            <person name="O'Flynn C."/>
        </authorList>
    </citation>
    <scope>NUCLEOTIDE SEQUENCE [LARGE SCALE GENOMIC DNA]</scope>
    <source>
        <strain evidence="1 2">OH770</strain>
    </source>
</reference>
<sequence>MSKNLRAVPLEKSLNGVDFSVECDLGRYARGGILAPVDVDPMRGYGGPETGFFHVYTATDDFTVITRAVGNDWETGASGMFHIGHAGAVSIVCDGVALFGDVHDRSSFTWVQTQAPVREGIVSAGGEFLLLNANSGLVILGVGGEYARTERLCWEYVKIGRFDDSSVTGVIDPEVMPIEFGWDFHADRTGEGILGRA</sequence>
<dbReference type="RefSeq" id="WP_124872469.1">
    <property type="nucleotide sequence ID" value="NZ_RQZF01000023.1"/>
</dbReference>
<keyword evidence="2" id="KW-1185">Reference proteome</keyword>
<dbReference type="AlphaFoldDB" id="A0A3P1SDN7"/>
<accession>A0A3P1SDN7</accession>
<name>A0A3P1SDN7_9ACTO</name>
<dbReference type="OrthoDB" id="10004794at2"/>
<protein>
    <submittedName>
        <fullName evidence="1">Uncharacterized protein</fullName>
    </submittedName>
</protein>
<gene>
    <name evidence="1" type="ORF">EII11_10285</name>
</gene>
<evidence type="ECO:0000313" key="2">
    <source>
        <dbReference type="Proteomes" id="UP000280444"/>
    </source>
</evidence>
<dbReference type="Proteomes" id="UP000280444">
    <property type="component" value="Unassembled WGS sequence"/>
</dbReference>
<proteinExistence type="predicted"/>
<dbReference type="EMBL" id="RQZF01000023">
    <property type="protein sequence ID" value="RRC94432.1"/>
    <property type="molecule type" value="Genomic_DNA"/>
</dbReference>
<evidence type="ECO:0000313" key="1">
    <source>
        <dbReference type="EMBL" id="RRC94432.1"/>
    </source>
</evidence>
<comment type="caution">
    <text evidence="1">The sequence shown here is derived from an EMBL/GenBank/DDBJ whole genome shotgun (WGS) entry which is preliminary data.</text>
</comment>
<organism evidence="1 2">
    <name type="scientific">Schaalia canis</name>
    <dbReference type="NCBI Taxonomy" id="100469"/>
    <lineage>
        <taxon>Bacteria</taxon>
        <taxon>Bacillati</taxon>
        <taxon>Actinomycetota</taxon>
        <taxon>Actinomycetes</taxon>
        <taxon>Actinomycetales</taxon>
        <taxon>Actinomycetaceae</taxon>
        <taxon>Schaalia</taxon>
    </lineage>
</organism>